<dbReference type="Proteomes" id="UP000823937">
    <property type="component" value="Unassembled WGS sequence"/>
</dbReference>
<sequence length="313" mass="35830">MIRTNYDFITSDGTSINTFKWEKEHQSPKAIVQIAHGMAEHILRYDHFATFLTENNYIVFGNDHRGHGGNIIAPDDKGYFADENGFHRVTSDMHELTQKIKQDYPNVPIILFGHSMGSFLSRRYIQLYGNEIDGVILCGTGGDQGVIGKIGEIIAKFEKHRIGRRTPSKLMDKLIFGNYNKHYNNPQTSFDFLSRDETEVNKYIEDENCGFICTSGFFTDLLHGINTIHKRKEIEKTPKDLPIYFIAGDADPVGNHGKGVKKTYEYYKSIGCTDIKLTLYNGARHELINETHKDDVYDDVLTWLEHTVSQHTK</sequence>
<gene>
    <name evidence="2" type="ORF">H9895_02735</name>
</gene>
<name>A0A9D1PKI3_9BACI</name>
<dbReference type="EMBL" id="DXHX01000040">
    <property type="protein sequence ID" value="HIV73979.1"/>
    <property type="molecule type" value="Genomic_DNA"/>
</dbReference>
<dbReference type="Gene3D" id="3.40.50.1820">
    <property type="entry name" value="alpha/beta hydrolase"/>
    <property type="match status" value="1"/>
</dbReference>
<reference evidence="2" key="2">
    <citation type="submission" date="2021-04" db="EMBL/GenBank/DDBJ databases">
        <authorList>
            <person name="Gilroy R."/>
        </authorList>
    </citation>
    <scope>NUCLEOTIDE SEQUENCE</scope>
    <source>
        <strain evidence="2">CHK169-2315</strain>
    </source>
</reference>
<dbReference type="AlphaFoldDB" id="A0A9D1PKI3"/>
<evidence type="ECO:0000259" key="1">
    <source>
        <dbReference type="Pfam" id="PF12146"/>
    </source>
</evidence>
<evidence type="ECO:0000313" key="3">
    <source>
        <dbReference type="Proteomes" id="UP000823937"/>
    </source>
</evidence>
<dbReference type="InterPro" id="IPR029058">
    <property type="entry name" value="AB_hydrolase_fold"/>
</dbReference>
<comment type="caution">
    <text evidence="2">The sequence shown here is derived from an EMBL/GenBank/DDBJ whole genome shotgun (WGS) entry which is preliminary data.</text>
</comment>
<accession>A0A9D1PKI3</accession>
<feature type="domain" description="Serine aminopeptidase S33" evidence="1">
    <location>
        <begin position="26"/>
        <end position="291"/>
    </location>
</feature>
<dbReference type="InterPro" id="IPR022742">
    <property type="entry name" value="Hydrolase_4"/>
</dbReference>
<protein>
    <submittedName>
        <fullName evidence="2">Lysophospholipase</fullName>
    </submittedName>
</protein>
<dbReference type="SUPFAM" id="SSF53474">
    <property type="entry name" value="alpha/beta-Hydrolases"/>
    <property type="match status" value="1"/>
</dbReference>
<proteinExistence type="predicted"/>
<dbReference type="PANTHER" id="PTHR11614">
    <property type="entry name" value="PHOSPHOLIPASE-RELATED"/>
    <property type="match status" value="1"/>
</dbReference>
<reference evidence="2" key="1">
    <citation type="journal article" date="2021" name="PeerJ">
        <title>Extensive microbial diversity within the chicken gut microbiome revealed by metagenomics and culture.</title>
        <authorList>
            <person name="Gilroy R."/>
            <person name="Ravi A."/>
            <person name="Getino M."/>
            <person name="Pursley I."/>
            <person name="Horton D.L."/>
            <person name="Alikhan N.F."/>
            <person name="Baker D."/>
            <person name="Gharbi K."/>
            <person name="Hall N."/>
            <person name="Watson M."/>
            <person name="Adriaenssens E.M."/>
            <person name="Foster-Nyarko E."/>
            <person name="Jarju S."/>
            <person name="Secka A."/>
            <person name="Antonio M."/>
            <person name="Oren A."/>
            <person name="Chaudhuri R.R."/>
            <person name="La Ragione R."/>
            <person name="Hildebrand F."/>
            <person name="Pallen M.J."/>
        </authorList>
    </citation>
    <scope>NUCLEOTIDE SEQUENCE</scope>
    <source>
        <strain evidence="2">CHK169-2315</strain>
    </source>
</reference>
<dbReference type="InterPro" id="IPR051044">
    <property type="entry name" value="MAG_DAG_Lipase"/>
</dbReference>
<evidence type="ECO:0000313" key="2">
    <source>
        <dbReference type="EMBL" id="HIV73979.1"/>
    </source>
</evidence>
<dbReference type="Pfam" id="PF12146">
    <property type="entry name" value="Hydrolase_4"/>
    <property type="match status" value="1"/>
</dbReference>
<organism evidence="2 3">
    <name type="scientific">Candidatus Pseudogracilibacillus intestinigallinarum</name>
    <dbReference type="NCBI Taxonomy" id="2838742"/>
    <lineage>
        <taxon>Bacteria</taxon>
        <taxon>Bacillati</taxon>
        <taxon>Bacillota</taxon>
        <taxon>Bacilli</taxon>
        <taxon>Bacillales</taxon>
        <taxon>Bacillaceae</taxon>
        <taxon>Pseudogracilibacillus</taxon>
    </lineage>
</organism>